<protein>
    <submittedName>
        <fullName evidence="1">Uncharacterized protein</fullName>
    </submittedName>
</protein>
<gene>
    <name evidence="1" type="ORF">SADUNF_Sadunf07G0031100</name>
</gene>
<proteinExistence type="predicted"/>
<evidence type="ECO:0000313" key="2">
    <source>
        <dbReference type="Proteomes" id="UP000657918"/>
    </source>
</evidence>
<accession>A0A835K150</accession>
<organism evidence="1 2">
    <name type="scientific">Salix dunnii</name>
    <dbReference type="NCBI Taxonomy" id="1413687"/>
    <lineage>
        <taxon>Eukaryota</taxon>
        <taxon>Viridiplantae</taxon>
        <taxon>Streptophyta</taxon>
        <taxon>Embryophyta</taxon>
        <taxon>Tracheophyta</taxon>
        <taxon>Spermatophyta</taxon>
        <taxon>Magnoliopsida</taxon>
        <taxon>eudicotyledons</taxon>
        <taxon>Gunneridae</taxon>
        <taxon>Pentapetalae</taxon>
        <taxon>rosids</taxon>
        <taxon>fabids</taxon>
        <taxon>Malpighiales</taxon>
        <taxon>Salicaceae</taxon>
        <taxon>Saliceae</taxon>
        <taxon>Salix</taxon>
    </lineage>
</organism>
<keyword evidence="2" id="KW-1185">Reference proteome</keyword>
<comment type="caution">
    <text evidence="1">The sequence shown here is derived from an EMBL/GenBank/DDBJ whole genome shotgun (WGS) entry which is preliminary data.</text>
</comment>
<reference evidence="1 2" key="1">
    <citation type="submission" date="2020-10" db="EMBL/GenBank/DDBJ databases">
        <title>Plant Genome Project.</title>
        <authorList>
            <person name="Zhang R.-G."/>
        </authorList>
    </citation>
    <scope>NUCLEOTIDE SEQUENCE [LARGE SCALE GENOMIC DNA]</scope>
    <source>
        <strain evidence="1">FAFU-HL-1</strain>
        <tissue evidence="1">Leaf</tissue>
    </source>
</reference>
<sequence>MWQPPHRPVCENRKGKAMHVQAMAGCCHPARGDSCRETTTPRRLQVQYSNDIALRILLVTLNHAAISDASKILFPNSLMVALMNSVQGIKQMMLCIIEYSCIMLYV</sequence>
<dbReference type="AlphaFoldDB" id="A0A835K150"/>
<evidence type="ECO:0000313" key="1">
    <source>
        <dbReference type="EMBL" id="KAF9678400.1"/>
    </source>
</evidence>
<dbReference type="Proteomes" id="UP000657918">
    <property type="component" value="Unassembled WGS sequence"/>
</dbReference>
<name>A0A835K150_9ROSI</name>
<dbReference type="EMBL" id="JADGMS010000007">
    <property type="protein sequence ID" value="KAF9678400.1"/>
    <property type="molecule type" value="Genomic_DNA"/>
</dbReference>